<dbReference type="InterPro" id="IPR011711">
    <property type="entry name" value="GntR_C"/>
</dbReference>
<keyword evidence="6" id="KW-1185">Reference proteome</keyword>
<organism evidence="5 6">
    <name type="scientific">Conexibacter arvalis</name>
    <dbReference type="NCBI Taxonomy" id="912552"/>
    <lineage>
        <taxon>Bacteria</taxon>
        <taxon>Bacillati</taxon>
        <taxon>Actinomycetota</taxon>
        <taxon>Thermoleophilia</taxon>
        <taxon>Solirubrobacterales</taxon>
        <taxon>Conexibacteraceae</taxon>
        <taxon>Conexibacter</taxon>
    </lineage>
</organism>
<dbReference type="EMBL" id="JACHNU010000001">
    <property type="protein sequence ID" value="MBB4661818.1"/>
    <property type="molecule type" value="Genomic_DNA"/>
</dbReference>
<dbReference type="InterPro" id="IPR036390">
    <property type="entry name" value="WH_DNA-bd_sf"/>
</dbReference>
<dbReference type="AlphaFoldDB" id="A0A840ICP1"/>
<dbReference type="SMART" id="SM00895">
    <property type="entry name" value="FCD"/>
    <property type="match status" value="1"/>
</dbReference>
<dbReference type="InterPro" id="IPR008920">
    <property type="entry name" value="TF_FadR/GntR_C"/>
</dbReference>
<dbReference type="Pfam" id="PF07729">
    <property type="entry name" value="FCD"/>
    <property type="match status" value="1"/>
</dbReference>
<evidence type="ECO:0000256" key="2">
    <source>
        <dbReference type="ARBA" id="ARBA00023125"/>
    </source>
</evidence>
<keyword evidence="2 5" id="KW-0238">DNA-binding</keyword>
<proteinExistence type="predicted"/>
<evidence type="ECO:0000313" key="5">
    <source>
        <dbReference type="EMBL" id="MBB4661818.1"/>
    </source>
</evidence>
<dbReference type="SUPFAM" id="SSF48008">
    <property type="entry name" value="GntR ligand-binding domain-like"/>
    <property type="match status" value="1"/>
</dbReference>
<dbReference type="Proteomes" id="UP000585272">
    <property type="component" value="Unassembled WGS sequence"/>
</dbReference>
<comment type="caution">
    <text evidence="5">The sequence shown here is derived from an EMBL/GenBank/DDBJ whole genome shotgun (WGS) entry which is preliminary data.</text>
</comment>
<dbReference type="PANTHER" id="PTHR43537:SF41">
    <property type="entry name" value="TRANSCRIPTIONAL REGULATORY PROTEIN"/>
    <property type="match status" value="1"/>
</dbReference>
<gene>
    <name evidence="5" type="ORF">BDZ31_001391</name>
</gene>
<protein>
    <submittedName>
        <fullName evidence="5">DNA-binding GntR family transcriptional regulator</fullName>
    </submittedName>
</protein>
<dbReference type="CDD" id="cd07377">
    <property type="entry name" value="WHTH_GntR"/>
    <property type="match status" value="1"/>
</dbReference>
<evidence type="ECO:0000259" key="4">
    <source>
        <dbReference type="PROSITE" id="PS50949"/>
    </source>
</evidence>
<dbReference type="GO" id="GO:0003700">
    <property type="term" value="F:DNA-binding transcription factor activity"/>
    <property type="evidence" value="ECO:0007669"/>
    <property type="project" value="InterPro"/>
</dbReference>
<reference evidence="5 6" key="1">
    <citation type="submission" date="2020-08" db="EMBL/GenBank/DDBJ databases">
        <title>Genomic Encyclopedia of Archaeal and Bacterial Type Strains, Phase II (KMG-II): from individual species to whole genera.</title>
        <authorList>
            <person name="Goeker M."/>
        </authorList>
    </citation>
    <scope>NUCLEOTIDE SEQUENCE [LARGE SCALE GENOMIC DNA]</scope>
    <source>
        <strain evidence="5 6">DSM 23288</strain>
    </source>
</reference>
<sequence length="233" mass="25849">MRETDLSSIKPQAQFNERRITADYVADALRDAIHRGELADGATLNQAAIATHFGVSRVPVREAMRQLQAEGLIDTRAHRLAVVRALDLDRIVEIYDLRAMLEGFVIERAVPNLSAGDLAAAHRLARRMEEEGDHVRWLELNASFHALLYAPSGAETTLELIEQLRARGERYVRLWSRGSGIHRPVEAGAEHAEILRLVEAGEGSAARLAVERHIGHTRERLVAQRGAGEPQAV</sequence>
<dbReference type="GO" id="GO:0003677">
    <property type="term" value="F:DNA binding"/>
    <property type="evidence" value="ECO:0007669"/>
    <property type="project" value="UniProtKB-KW"/>
</dbReference>
<dbReference type="PROSITE" id="PS50949">
    <property type="entry name" value="HTH_GNTR"/>
    <property type="match status" value="1"/>
</dbReference>
<keyword evidence="3" id="KW-0804">Transcription</keyword>
<dbReference type="InterPro" id="IPR036388">
    <property type="entry name" value="WH-like_DNA-bd_sf"/>
</dbReference>
<dbReference type="PANTHER" id="PTHR43537">
    <property type="entry name" value="TRANSCRIPTIONAL REGULATOR, GNTR FAMILY"/>
    <property type="match status" value="1"/>
</dbReference>
<evidence type="ECO:0000313" key="6">
    <source>
        <dbReference type="Proteomes" id="UP000585272"/>
    </source>
</evidence>
<dbReference type="SUPFAM" id="SSF46785">
    <property type="entry name" value="Winged helix' DNA-binding domain"/>
    <property type="match status" value="1"/>
</dbReference>
<dbReference type="RefSeq" id="WP_183340295.1">
    <property type="nucleotide sequence ID" value="NZ_JACHNU010000001.1"/>
</dbReference>
<dbReference type="Gene3D" id="1.10.10.10">
    <property type="entry name" value="Winged helix-like DNA-binding domain superfamily/Winged helix DNA-binding domain"/>
    <property type="match status" value="1"/>
</dbReference>
<keyword evidence="1" id="KW-0805">Transcription regulation</keyword>
<dbReference type="Gene3D" id="1.20.120.530">
    <property type="entry name" value="GntR ligand-binding domain-like"/>
    <property type="match status" value="1"/>
</dbReference>
<dbReference type="Pfam" id="PF00392">
    <property type="entry name" value="GntR"/>
    <property type="match status" value="1"/>
</dbReference>
<dbReference type="PRINTS" id="PR00035">
    <property type="entry name" value="HTHGNTR"/>
</dbReference>
<feature type="domain" description="HTH gntR-type" evidence="4">
    <location>
        <begin position="19"/>
        <end position="86"/>
    </location>
</feature>
<evidence type="ECO:0000256" key="3">
    <source>
        <dbReference type="ARBA" id="ARBA00023163"/>
    </source>
</evidence>
<evidence type="ECO:0000256" key="1">
    <source>
        <dbReference type="ARBA" id="ARBA00023015"/>
    </source>
</evidence>
<name>A0A840ICP1_9ACTN</name>
<dbReference type="SMART" id="SM00345">
    <property type="entry name" value="HTH_GNTR"/>
    <property type="match status" value="1"/>
</dbReference>
<dbReference type="InterPro" id="IPR000524">
    <property type="entry name" value="Tscrpt_reg_HTH_GntR"/>
</dbReference>
<accession>A0A840ICP1</accession>